<reference evidence="7 8" key="1">
    <citation type="journal article" date="2018" name="ISME J.">
        <title>Endosymbiont genomes yield clues of tubeworm success.</title>
        <authorList>
            <person name="Li Y."/>
            <person name="Liles M.R."/>
            <person name="Halanych K.M."/>
        </authorList>
    </citation>
    <scope>NUCLEOTIDE SEQUENCE [LARGE SCALE GENOMIC DNA]</scope>
    <source>
        <strain evidence="7">A1462</strain>
    </source>
</reference>
<protein>
    <submittedName>
        <fullName evidence="7">Glutamate synthase</fullName>
    </submittedName>
</protein>
<dbReference type="Pfam" id="PF01645">
    <property type="entry name" value="Glu_synthase"/>
    <property type="match status" value="1"/>
</dbReference>
<organism evidence="7 8">
    <name type="scientific">endosymbiont of Escarpia spicata</name>
    <dbReference type="NCBI Taxonomy" id="2200908"/>
    <lineage>
        <taxon>Bacteria</taxon>
        <taxon>Pseudomonadati</taxon>
        <taxon>Pseudomonadota</taxon>
        <taxon>Gammaproteobacteria</taxon>
        <taxon>sulfur-oxidizing symbionts</taxon>
    </lineage>
</organism>
<evidence type="ECO:0000313" key="7">
    <source>
        <dbReference type="EMBL" id="RDH86652.1"/>
    </source>
</evidence>
<comment type="similarity">
    <text evidence="1">Belongs to the glutamate synthase family.</text>
</comment>
<keyword evidence="5" id="KW-0411">Iron-sulfur</keyword>
<gene>
    <name evidence="7" type="ORF">DIZ78_07035</name>
</gene>
<dbReference type="CDD" id="cd02808">
    <property type="entry name" value="GltS_FMN"/>
    <property type="match status" value="1"/>
</dbReference>
<evidence type="ECO:0000256" key="3">
    <source>
        <dbReference type="ARBA" id="ARBA00022723"/>
    </source>
</evidence>
<accession>A0A370DQR1</accession>
<keyword evidence="4" id="KW-0408">Iron</keyword>
<name>A0A370DQR1_9GAMM</name>
<dbReference type="GO" id="GO:0046872">
    <property type="term" value="F:metal ion binding"/>
    <property type="evidence" value="ECO:0007669"/>
    <property type="project" value="UniProtKB-KW"/>
</dbReference>
<dbReference type="SUPFAM" id="SSF50022">
    <property type="entry name" value="ISP domain"/>
    <property type="match status" value="1"/>
</dbReference>
<dbReference type="Pfam" id="PF00355">
    <property type="entry name" value="Rieske"/>
    <property type="match status" value="1"/>
</dbReference>
<dbReference type="Proteomes" id="UP000254771">
    <property type="component" value="Unassembled WGS sequence"/>
</dbReference>
<evidence type="ECO:0000259" key="6">
    <source>
        <dbReference type="PROSITE" id="PS51296"/>
    </source>
</evidence>
<evidence type="ECO:0000256" key="5">
    <source>
        <dbReference type="ARBA" id="ARBA00023014"/>
    </source>
</evidence>
<dbReference type="AlphaFoldDB" id="A0A370DQR1"/>
<evidence type="ECO:0000256" key="1">
    <source>
        <dbReference type="ARBA" id="ARBA00009716"/>
    </source>
</evidence>
<evidence type="ECO:0000256" key="4">
    <source>
        <dbReference type="ARBA" id="ARBA00023004"/>
    </source>
</evidence>
<dbReference type="InterPro" id="IPR013785">
    <property type="entry name" value="Aldolase_TIM"/>
</dbReference>
<dbReference type="GO" id="GO:0015930">
    <property type="term" value="F:glutamate synthase activity"/>
    <property type="evidence" value="ECO:0007669"/>
    <property type="project" value="InterPro"/>
</dbReference>
<keyword evidence="8" id="KW-1185">Reference proteome</keyword>
<dbReference type="InterPro" id="IPR017941">
    <property type="entry name" value="Rieske_2Fe-2S"/>
</dbReference>
<dbReference type="Gene3D" id="3.20.20.70">
    <property type="entry name" value="Aldolase class I"/>
    <property type="match status" value="1"/>
</dbReference>
<dbReference type="PROSITE" id="PS51296">
    <property type="entry name" value="RIESKE"/>
    <property type="match status" value="1"/>
</dbReference>
<dbReference type="InterPro" id="IPR002932">
    <property type="entry name" value="Glu_synthdom"/>
</dbReference>
<dbReference type="SUPFAM" id="SSF51395">
    <property type="entry name" value="FMN-linked oxidoreductases"/>
    <property type="match status" value="1"/>
</dbReference>
<feature type="domain" description="Rieske" evidence="6">
    <location>
        <begin position="10"/>
        <end position="104"/>
    </location>
</feature>
<dbReference type="EMBL" id="QFXE01000008">
    <property type="protein sequence ID" value="RDH86652.1"/>
    <property type="molecule type" value="Genomic_DNA"/>
</dbReference>
<proteinExistence type="inferred from homology"/>
<dbReference type="GO" id="GO:0006537">
    <property type="term" value="P:glutamate biosynthetic process"/>
    <property type="evidence" value="ECO:0007669"/>
    <property type="project" value="InterPro"/>
</dbReference>
<comment type="caution">
    <text evidence="7">The sequence shown here is derived from an EMBL/GenBank/DDBJ whole genome shotgun (WGS) entry which is preliminary data.</text>
</comment>
<dbReference type="PANTHER" id="PTHR43819">
    <property type="entry name" value="ARCHAEAL-TYPE GLUTAMATE SYNTHASE [NADPH]"/>
    <property type="match status" value="1"/>
</dbReference>
<dbReference type="InterPro" id="IPR036922">
    <property type="entry name" value="Rieske_2Fe-2S_sf"/>
</dbReference>
<sequence>MRIDSMEAPHKVCDLAELEPGHGFHVTVRGRPLALFLDQGQVYALEDRCPHREGQMSRGHVENGEAICPLHQWNFDLKTGVSPYNPQDRIATYPAEIRDNSVYVDAAAVDPLPKASFAGYQGEWRRWHQDARGHYLIKRLAKGLKPGIEAMGAPTPMLPSLPDFDHFHLRAGQLQRPPRLSGQTVNTSVTIGRGAGKPLHITLPAYVSHMSFGALSKEAKVALASGSQLAGTLTCSGEGGILPEERAAAAIYILEMASGYFGWNEQAIAKADAIEIKLGQSAKPGLGGELPGDKVQGDIAEVRGLVPGTTAHSPARFPDIENLKQMQQRIEQIRDLDGGNRPIGIKFAANDVAADTTSALSLLPDFITIDGFGGGTGAAPTHVRDQFGMPLTEALPIARHLIDKHNLAHPQRPVTLIATGGVRTPADIMKALALGADACALATAALFALGCEYYRACGSNECPVGITTQKAELRQRIDIDKGAQRIANFFGGTRELLQDYLRIMGYETIDQVNAGDLIPLSDQARKQLKPL</sequence>
<dbReference type="GO" id="GO:0051537">
    <property type="term" value="F:2 iron, 2 sulfur cluster binding"/>
    <property type="evidence" value="ECO:0007669"/>
    <property type="project" value="UniProtKB-KW"/>
</dbReference>
<keyword evidence="2" id="KW-0001">2Fe-2S</keyword>
<dbReference type="PANTHER" id="PTHR43819:SF1">
    <property type="entry name" value="ARCHAEAL-TYPE GLUTAMATE SYNTHASE [NADPH]"/>
    <property type="match status" value="1"/>
</dbReference>
<dbReference type="Gene3D" id="2.102.10.10">
    <property type="entry name" value="Rieske [2Fe-2S] iron-sulphur domain"/>
    <property type="match status" value="1"/>
</dbReference>
<evidence type="ECO:0000313" key="8">
    <source>
        <dbReference type="Proteomes" id="UP000254771"/>
    </source>
</evidence>
<keyword evidence="3" id="KW-0479">Metal-binding</keyword>
<evidence type="ECO:0000256" key="2">
    <source>
        <dbReference type="ARBA" id="ARBA00022714"/>
    </source>
</evidence>